<feature type="transmembrane region" description="Helical" evidence="1">
    <location>
        <begin position="18"/>
        <end position="36"/>
    </location>
</feature>
<keyword evidence="1" id="KW-0472">Membrane</keyword>
<keyword evidence="1" id="KW-0812">Transmembrane</keyword>
<dbReference type="Proteomes" id="UP000295008">
    <property type="component" value="Unassembled WGS sequence"/>
</dbReference>
<sequence>MTEFGTKLRQLLKRDRRLFLILGLLLVGGAWLGELLPRLNPEAARDIERMALEHFGEIARRMKGASLFVQILVIWVNNISASILAFCAGLIFPPVPILMLAGNGLLIGVFQNYTEAHAGLSVAQYYLGLLPHGIFELPAYIIAIGLGFRFGMIPYRLIRHYLTTKEHLPLFREFLGELRYYAIFLFILFTVAAAVEVAVTPYVMQLFLKYPISI</sequence>
<reference evidence="2 3" key="1">
    <citation type="submission" date="2019-03" db="EMBL/GenBank/DDBJ databases">
        <title>Genomic Encyclopedia of Type Strains, Phase IV (KMG-IV): sequencing the most valuable type-strain genomes for metagenomic binning, comparative biology and taxonomic classification.</title>
        <authorList>
            <person name="Goeker M."/>
        </authorList>
    </citation>
    <scope>NUCLEOTIDE SEQUENCE [LARGE SCALE GENOMIC DNA]</scope>
    <source>
        <strain evidence="2 3">LX-B</strain>
    </source>
</reference>
<evidence type="ECO:0000313" key="2">
    <source>
        <dbReference type="EMBL" id="TCL62188.1"/>
    </source>
</evidence>
<keyword evidence="1" id="KW-1133">Transmembrane helix</keyword>
<name>A0A4R1R976_HYDET</name>
<keyword evidence="3" id="KW-1185">Reference proteome</keyword>
<dbReference type="AlphaFoldDB" id="A0A4R1R976"/>
<comment type="caution">
    <text evidence="2">The sequence shown here is derived from an EMBL/GenBank/DDBJ whole genome shotgun (WGS) entry which is preliminary data.</text>
</comment>
<feature type="transmembrane region" description="Helical" evidence="1">
    <location>
        <begin position="178"/>
        <end position="204"/>
    </location>
</feature>
<organism evidence="2 3">
    <name type="scientific">Hydrogenispora ethanolica</name>
    <dbReference type="NCBI Taxonomy" id="1082276"/>
    <lineage>
        <taxon>Bacteria</taxon>
        <taxon>Bacillati</taxon>
        <taxon>Bacillota</taxon>
        <taxon>Hydrogenispora</taxon>
    </lineage>
</organism>
<evidence type="ECO:0000256" key="1">
    <source>
        <dbReference type="SAM" id="Phobius"/>
    </source>
</evidence>
<evidence type="ECO:0000313" key="3">
    <source>
        <dbReference type="Proteomes" id="UP000295008"/>
    </source>
</evidence>
<proteinExistence type="predicted"/>
<gene>
    <name evidence="2" type="ORF">EDC14_102739</name>
</gene>
<accession>A0A4R1R976</accession>
<dbReference type="PANTHER" id="PTHR35337">
    <property type="entry name" value="SLR1478 PROTEIN"/>
    <property type="match status" value="1"/>
</dbReference>
<feature type="transmembrane region" description="Helical" evidence="1">
    <location>
        <begin position="67"/>
        <end position="92"/>
    </location>
</feature>
<dbReference type="EMBL" id="SLUN01000027">
    <property type="protein sequence ID" value="TCL62188.1"/>
    <property type="molecule type" value="Genomic_DNA"/>
</dbReference>
<dbReference type="Pfam" id="PF01944">
    <property type="entry name" value="SpoIIM"/>
    <property type="match status" value="1"/>
</dbReference>
<dbReference type="RefSeq" id="WP_165908129.1">
    <property type="nucleotide sequence ID" value="NZ_SLUN01000027.1"/>
</dbReference>
<protein>
    <submittedName>
        <fullName evidence="2">Stage II sporulation protein M</fullName>
    </submittedName>
</protein>
<dbReference type="InterPro" id="IPR002798">
    <property type="entry name" value="SpoIIM-like"/>
</dbReference>
<dbReference type="PANTHER" id="PTHR35337:SF1">
    <property type="entry name" value="SLR1478 PROTEIN"/>
    <property type="match status" value="1"/>
</dbReference>